<keyword evidence="2" id="KW-1185">Reference proteome</keyword>
<dbReference type="Proteomes" id="UP001161390">
    <property type="component" value="Unassembled WGS sequence"/>
</dbReference>
<gene>
    <name evidence="1" type="ORF">GCM10007854_13160</name>
</gene>
<dbReference type="RefSeq" id="WP_377886214.1">
    <property type="nucleotide sequence ID" value="NZ_JBHMDV010000002.1"/>
</dbReference>
<reference evidence="1" key="1">
    <citation type="journal article" date="2014" name="Int. J. Syst. Evol. Microbiol.">
        <title>Complete genome of a new Firmicutes species belonging to the dominant human colonic microbiota ('Ruminococcus bicirculans') reveals two chromosomes and a selective capacity to utilize plant glucans.</title>
        <authorList>
            <consortium name="NISC Comparative Sequencing Program"/>
            <person name="Wegmann U."/>
            <person name="Louis P."/>
            <person name="Goesmann A."/>
            <person name="Henrissat B."/>
            <person name="Duncan S.H."/>
            <person name="Flint H.J."/>
        </authorList>
    </citation>
    <scope>NUCLEOTIDE SEQUENCE</scope>
    <source>
        <strain evidence="1">NBRC 108216</strain>
    </source>
</reference>
<protein>
    <submittedName>
        <fullName evidence="1">Uncharacterized protein</fullName>
    </submittedName>
</protein>
<accession>A0ABQ5V1A9</accession>
<reference evidence="1" key="2">
    <citation type="submission" date="2023-01" db="EMBL/GenBank/DDBJ databases">
        <title>Draft genome sequence of Algimonas porphyrae strain NBRC 108216.</title>
        <authorList>
            <person name="Sun Q."/>
            <person name="Mori K."/>
        </authorList>
    </citation>
    <scope>NUCLEOTIDE SEQUENCE</scope>
    <source>
        <strain evidence="1">NBRC 108216</strain>
    </source>
</reference>
<comment type="caution">
    <text evidence="1">The sequence shown here is derived from an EMBL/GenBank/DDBJ whole genome shotgun (WGS) entry which is preliminary data.</text>
</comment>
<name>A0ABQ5V1A9_9PROT</name>
<proteinExistence type="predicted"/>
<evidence type="ECO:0000313" key="1">
    <source>
        <dbReference type="EMBL" id="GLQ20361.1"/>
    </source>
</evidence>
<evidence type="ECO:0000313" key="2">
    <source>
        <dbReference type="Proteomes" id="UP001161390"/>
    </source>
</evidence>
<dbReference type="EMBL" id="BSNJ01000002">
    <property type="protein sequence ID" value="GLQ20361.1"/>
    <property type="molecule type" value="Genomic_DNA"/>
</dbReference>
<sequence length="73" mass="8166">MTAFDAAIHEPRGDLMDDLFEALVKHEDAARATGQSCEDGEGCCDLYLRDDPHLHALRRIANELHDEFKARAA</sequence>
<organism evidence="1 2">
    <name type="scientific">Algimonas porphyrae</name>
    <dbReference type="NCBI Taxonomy" id="1128113"/>
    <lineage>
        <taxon>Bacteria</taxon>
        <taxon>Pseudomonadati</taxon>
        <taxon>Pseudomonadota</taxon>
        <taxon>Alphaproteobacteria</taxon>
        <taxon>Maricaulales</taxon>
        <taxon>Robiginitomaculaceae</taxon>
        <taxon>Algimonas</taxon>
    </lineage>
</organism>